<dbReference type="Pfam" id="PF06995">
    <property type="entry name" value="Phage_P2_GpU"/>
    <property type="match status" value="1"/>
</dbReference>
<dbReference type="InterPro" id="IPR009734">
    <property type="entry name" value="Myoviridae_GpU"/>
</dbReference>
<evidence type="ECO:0000313" key="2">
    <source>
        <dbReference type="Proteomes" id="UP000238358"/>
    </source>
</evidence>
<proteinExistence type="predicted"/>
<dbReference type="RefSeq" id="WP_014016065.1">
    <property type="nucleotide sequence ID" value="NZ_CBCRYV010000001.1"/>
</dbReference>
<dbReference type="OrthoDB" id="9815316at2"/>
<reference evidence="1 2" key="1">
    <citation type="journal article" date="2018" name="Genome Announc.">
        <title>Complete genomes of two Megasphaera elsdenii strains, NCIMB 702410 and ATCC 25940.</title>
        <authorList>
            <person name="Hatmaker E.A."/>
            <person name="O'Dell K."/>
            <person name="Riley L.A."/>
            <person name="Klingeman D.M."/>
            <person name="Guss A.M."/>
        </authorList>
    </citation>
    <scope>NUCLEOTIDE SEQUENCE [LARGE SCALE GENOMIC DNA]</scope>
    <source>
        <strain evidence="1 2">NCIMB702410</strain>
    </source>
</reference>
<accession>A0A1M6N828</accession>
<dbReference type="AlphaFoldDB" id="A0A1M6N828"/>
<evidence type="ECO:0000313" key="1">
    <source>
        <dbReference type="EMBL" id="AVO27566.1"/>
    </source>
</evidence>
<dbReference type="GeneID" id="97492069"/>
<organism evidence="1 2">
    <name type="scientific">Megasphaera elsdenii</name>
    <dbReference type="NCBI Taxonomy" id="907"/>
    <lineage>
        <taxon>Bacteria</taxon>
        <taxon>Bacillati</taxon>
        <taxon>Bacillota</taxon>
        <taxon>Negativicutes</taxon>
        <taxon>Veillonellales</taxon>
        <taxon>Veillonellaceae</taxon>
        <taxon>Megasphaera</taxon>
    </lineage>
</organism>
<dbReference type="EMBL" id="CP027569">
    <property type="protein sequence ID" value="AVO27566.1"/>
    <property type="molecule type" value="Genomic_DNA"/>
</dbReference>
<name>A0A1M6N828_MEGEL</name>
<protein>
    <submittedName>
        <fullName evidence="1">Uncharacterized protein</fullName>
    </submittedName>
</protein>
<sequence>MYIGYMGSLPFIVSSHYLRTPANYQTEAGSRWQDHDIIYHKPVSEFIGPKLRTITFDLILTASHNIAIKKDLATMKEMCENGTVFPLIIGMRPVSQNYWRLDSMSVSDTFFSSVGALIWAKVNVKLVEYDDSNYQEEKSKLNLYGSIANGILTVFR</sequence>
<gene>
    <name evidence="1" type="ORF">C6Y28_08090</name>
</gene>
<dbReference type="Proteomes" id="UP000238358">
    <property type="component" value="Chromosome"/>
</dbReference>